<feature type="compositionally biased region" description="Basic residues" evidence="1">
    <location>
        <begin position="406"/>
        <end position="415"/>
    </location>
</feature>
<feature type="region of interest" description="Disordered" evidence="1">
    <location>
        <begin position="171"/>
        <end position="196"/>
    </location>
</feature>
<dbReference type="PROSITE" id="PS50174">
    <property type="entry name" value="G_PATCH"/>
    <property type="match status" value="1"/>
</dbReference>
<name>A0A182F517_ANOAL</name>
<dbReference type="RefSeq" id="XP_035772622.1">
    <property type="nucleotide sequence ID" value="XM_035916729.1"/>
</dbReference>
<accession>A0A182F517</accession>
<keyword evidence="3" id="KW-1185">Reference proteome</keyword>
<protein>
    <submittedName>
        <fullName evidence="2">Uncharacterized protein</fullName>
    </submittedName>
</protein>
<feature type="compositionally biased region" description="Basic residues" evidence="1">
    <location>
        <begin position="326"/>
        <end position="335"/>
    </location>
</feature>
<dbReference type="SMART" id="SM00443">
    <property type="entry name" value="G_patch"/>
    <property type="match status" value="1"/>
</dbReference>
<proteinExistence type="predicted"/>
<dbReference type="Pfam" id="PF01585">
    <property type="entry name" value="G-patch"/>
    <property type="match status" value="1"/>
</dbReference>
<dbReference type="OrthoDB" id="29523at2759"/>
<feature type="compositionally biased region" description="Basic and acidic residues" evidence="1">
    <location>
        <begin position="245"/>
        <end position="256"/>
    </location>
</feature>
<sequence>MADCLGSVGLPSMKARQKKLCQEMQKPRAAAVYKDANNVGARMLAKLGWSEGKGLGRNEDGMVDPLLTRFKKDNEGLGYAGENDDQWTQHDAGFNELLKRLNGGGSEEDATVASQLESIDPKAQLQSLEERSKKSRARVHYRKFTRGKDLSQVNEKDLANIFGKRSLADLAKPNGSEQQPSNGVSAAASDNDSETEVQTNILGLTTIKASQSLQEYFQEKMKMRKAALTQGNQGTVETSNGFDNVQKENSEMTVETKKKKKSKKRQDSPEEMHVEQQIAEEPVQEQSGTDIKVKKSKRKFESISEIENSHVVEEAGIELDDSESTKKKKSKKRKHDSTQEDIDQPVESNIGSENSSDIQDTVSIEPSKKKKKSKKDKPDETHTVPAEEPDAETTTENISLDVEPTKKKKKSKKTKQVIPAERDNEAVPDGEVTLGNDLDGKDEATEGPADMEQSNDDAALGAEMTCPVKVAILKHLDEMAFPGSNFGNIIGYRLTENVKLVRRDDNLRRKLEKHRYATQKNVSDHRKWQKLKKVTAFEAI</sequence>
<dbReference type="GO" id="GO:0010521">
    <property type="term" value="F:telomerase inhibitor activity"/>
    <property type="evidence" value="ECO:0007669"/>
    <property type="project" value="TreeGrafter"/>
</dbReference>
<feature type="region of interest" description="Disordered" evidence="1">
    <location>
        <begin position="223"/>
        <end position="453"/>
    </location>
</feature>
<dbReference type="KEGG" id="aali:118456179"/>
<dbReference type="PANTHER" id="PTHR23149">
    <property type="entry name" value="G PATCH DOMAIN CONTAINING PROTEIN"/>
    <property type="match status" value="1"/>
</dbReference>
<feature type="compositionally biased region" description="Polar residues" evidence="1">
    <location>
        <begin position="175"/>
        <end position="196"/>
    </location>
</feature>
<feature type="compositionally biased region" description="Basic and acidic residues" evidence="1">
    <location>
        <begin position="265"/>
        <end position="274"/>
    </location>
</feature>
<dbReference type="InterPro" id="IPR050656">
    <property type="entry name" value="PINX1"/>
</dbReference>
<dbReference type="Proteomes" id="UP000069272">
    <property type="component" value="Chromosome 2L"/>
</dbReference>
<dbReference type="GO" id="GO:0005730">
    <property type="term" value="C:nucleolus"/>
    <property type="evidence" value="ECO:0007669"/>
    <property type="project" value="TreeGrafter"/>
</dbReference>
<evidence type="ECO:0000313" key="3">
    <source>
        <dbReference type="Proteomes" id="UP000069272"/>
    </source>
</evidence>
<dbReference type="STRING" id="7167.A0A182F517"/>
<feature type="compositionally biased region" description="Polar residues" evidence="1">
    <location>
        <begin position="346"/>
        <end position="364"/>
    </location>
</feature>
<reference evidence="2 3" key="1">
    <citation type="journal article" date="2017" name="G3 (Bethesda)">
        <title>The Physical Genome Mapping of Anopheles albimanus Corrected Scaffold Misassemblies and Identified Interarm Rearrangements in Genus Anopheles.</title>
        <authorList>
            <person name="Artemov G.N."/>
            <person name="Peery A.N."/>
            <person name="Jiang X."/>
            <person name="Tu Z."/>
            <person name="Stegniy V.N."/>
            <person name="Sharakhova M.V."/>
            <person name="Sharakhov I.V."/>
        </authorList>
    </citation>
    <scope>NUCLEOTIDE SEQUENCE [LARGE SCALE GENOMIC DNA]</scope>
    <source>
        <strain evidence="2 3">ALBI9_A</strain>
    </source>
</reference>
<dbReference type="InterPro" id="IPR000467">
    <property type="entry name" value="G_patch_dom"/>
</dbReference>
<dbReference type="PANTHER" id="PTHR23149:SF27">
    <property type="entry name" value="PIN2_TERF1-INTERACTING TELOMERASE INHIBITOR 1"/>
    <property type="match status" value="1"/>
</dbReference>
<dbReference type="GO" id="GO:0003676">
    <property type="term" value="F:nucleic acid binding"/>
    <property type="evidence" value="ECO:0007669"/>
    <property type="project" value="InterPro"/>
</dbReference>
<reference evidence="2" key="2">
    <citation type="submission" date="2022-08" db="UniProtKB">
        <authorList>
            <consortium name="EnsemblMetazoa"/>
        </authorList>
    </citation>
    <scope>IDENTIFICATION</scope>
    <source>
        <strain evidence="2">STECLA/ALBI9_A</strain>
    </source>
</reference>
<dbReference type="VEuPathDB" id="VectorBase:AALB001559"/>
<feature type="compositionally biased region" description="Polar residues" evidence="1">
    <location>
        <begin position="229"/>
        <end position="243"/>
    </location>
</feature>
<dbReference type="VEuPathDB" id="VectorBase:AALB20_029916"/>
<dbReference type="EnsemblMetazoa" id="AALB001559-RA">
    <property type="protein sequence ID" value="AALB001559-PA"/>
    <property type="gene ID" value="AALB001559"/>
</dbReference>
<feature type="compositionally biased region" description="Basic and acidic residues" evidence="1">
    <location>
        <begin position="299"/>
        <end position="313"/>
    </location>
</feature>
<dbReference type="AlphaFoldDB" id="A0A182F517"/>
<dbReference type="GeneID" id="118456179"/>
<organism evidence="2 3">
    <name type="scientific">Anopheles albimanus</name>
    <name type="common">New world malaria mosquito</name>
    <dbReference type="NCBI Taxonomy" id="7167"/>
    <lineage>
        <taxon>Eukaryota</taxon>
        <taxon>Metazoa</taxon>
        <taxon>Ecdysozoa</taxon>
        <taxon>Arthropoda</taxon>
        <taxon>Hexapoda</taxon>
        <taxon>Insecta</taxon>
        <taxon>Pterygota</taxon>
        <taxon>Neoptera</taxon>
        <taxon>Endopterygota</taxon>
        <taxon>Diptera</taxon>
        <taxon>Nematocera</taxon>
        <taxon>Culicoidea</taxon>
        <taxon>Culicidae</taxon>
        <taxon>Anophelinae</taxon>
        <taxon>Anopheles</taxon>
    </lineage>
</organism>
<evidence type="ECO:0000256" key="1">
    <source>
        <dbReference type="SAM" id="MobiDB-lite"/>
    </source>
</evidence>
<evidence type="ECO:0000313" key="2">
    <source>
        <dbReference type="EnsemblMetazoa" id="AALB001559-PA"/>
    </source>
</evidence>